<dbReference type="PANTHER" id="PTHR33175">
    <property type="entry name" value="DNA-BINDING PROTEIN HU"/>
    <property type="match status" value="1"/>
</dbReference>
<dbReference type="GO" id="GO:0005829">
    <property type="term" value="C:cytosol"/>
    <property type="evidence" value="ECO:0007669"/>
    <property type="project" value="TreeGrafter"/>
</dbReference>
<evidence type="ECO:0000256" key="3">
    <source>
        <dbReference type="ARBA" id="ARBA00011738"/>
    </source>
</evidence>
<evidence type="ECO:0000256" key="7">
    <source>
        <dbReference type="ARBA" id="ARBA00023125"/>
    </source>
</evidence>
<comment type="function">
    <text evidence="10">DNA-binding protein that plays a critical role in nucleoid compaction, genome replication and DNA replication and transcription. Binds to both ssDNA and dsDNA with a binding site covering about 15 nucleotides. Displays DNA-supercoiling activity only when associated with the viral DNA topoisomerase 2.</text>
</comment>
<dbReference type="RefSeq" id="WP_022210940.1">
    <property type="nucleotide sequence ID" value="NZ_CP012801.1"/>
</dbReference>
<reference evidence="12 13" key="1">
    <citation type="journal article" date="2015" name="Science">
        <title>Genetic determinants of in vivo fitness and diet responsiveness in multiple human gut Bacteroides.</title>
        <authorList>
            <person name="Wu M."/>
            <person name="McNulty N.P."/>
            <person name="Rodionov D.A."/>
            <person name="Khoroshkin M.S."/>
            <person name="Griffin N.W."/>
            <person name="Cheng J."/>
            <person name="Latreille P."/>
            <person name="Kerstetter R.A."/>
            <person name="Terrapon N."/>
            <person name="Henrissat B."/>
            <person name="Osterman A.L."/>
            <person name="Gordon J.I."/>
        </authorList>
    </citation>
    <scope>NUCLEOTIDE SEQUENCE [LARGE SCALE GENOMIC DNA]</scope>
    <source>
        <strain evidence="12 13">WH2</strain>
    </source>
</reference>
<dbReference type="Proteomes" id="UP000061809">
    <property type="component" value="Chromosome"/>
</dbReference>
<evidence type="ECO:0000256" key="1">
    <source>
        <dbReference type="ARBA" id="ARBA00004328"/>
    </source>
</evidence>
<evidence type="ECO:0000256" key="4">
    <source>
        <dbReference type="ARBA" id="ARBA00016145"/>
    </source>
</evidence>
<evidence type="ECO:0000259" key="11">
    <source>
        <dbReference type="Pfam" id="PF18291"/>
    </source>
</evidence>
<evidence type="ECO:0000256" key="6">
    <source>
        <dbReference type="ARBA" id="ARBA00022921"/>
    </source>
</evidence>
<dbReference type="EMBL" id="CP012801">
    <property type="protein sequence ID" value="ALJ62235.1"/>
    <property type="molecule type" value="Genomic_DNA"/>
</dbReference>
<evidence type="ECO:0000256" key="10">
    <source>
        <dbReference type="ARBA" id="ARBA00046140"/>
    </source>
</evidence>
<comment type="similarity">
    <text evidence="2">Belongs to the bacterial histone-like protein family.</text>
</comment>
<evidence type="ECO:0000313" key="13">
    <source>
        <dbReference type="Proteomes" id="UP000061809"/>
    </source>
</evidence>
<dbReference type="InterPro" id="IPR005902">
    <property type="entry name" value="HU_DNA-bd_put"/>
</dbReference>
<evidence type="ECO:0000256" key="5">
    <source>
        <dbReference type="ARBA" id="ARBA00022705"/>
    </source>
</evidence>
<evidence type="ECO:0000256" key="9">
    <source>
        <dbReference type="ARBA" id="ARBA00033227"/>
    </source>
</evidence>
<dbReference type="PANTHER" id="PTHR33175:SF13">
    <property type="entry name" value="HISTONE-LIKE PROTEIN"/>
    <property type="match status" value="1"/>
</dbReference>
<dbReference type="PATRIC" id="fig|246787.4.peg.5190"/>
<dbReference type="InterPro" id="IPR010992">
    <property type="entry name" value="IHF-like_DNA-bd_dom_sf"/>
</dbReference>
<evidence type="ECO:0000256" key="2">
    <source>
        <dbReference type="ARBA" id="ARBA00010529"/>
    </source>
</evidence>
<protein>
    <recommendedName>
        <fullName evidence="4">Viral histone-like protein</fullName>
    </recommendedName>
    <alternativeName>
        <fullName evidence="9">DNA-binding protein pA104R</fullName>
    </alternativeName>
    <alternativeName>
        <fullName evidence="8">pA104R</fullName>
    </alternativeName>
</protein>
<dbReference type="NCBIfam" id="TIGR01201">
    <property type="entry name" value="HU_rel"/>
    <property type="match status" value="1"/>
</dbReference>
<organism evidence="12 13">
    <name type="scientific">Bacteroides cellulosilyticus</name>
    <dbReference type="NCBI Taxonomy" id="246787"/>
    <lineage>
        <taxon>Bacteria</taxon>
        <taxon>Pseudomonadati</taxon>
        <taxon>Bacteroidota</taxon>
        <taxon>Bacteroidia</taxon>
        <taxon>Bacteroidales</taxon>
        <taxon>Bacteroidaceae</taxon>
        <taxon>Bacteroides</taxon>
    </lineage>
</organism>
<dbReference type="GO" id="GO:0006260">
    <property type="term" value="P:DNA replication"/>
    <property type="evidence" value="ECO:0007669"/>
    <property type="project" value="UniProtKB-KW"/>
</dbReference>
<comment type="subunit">
    <text evidence="3">Homodimer.</text>
</comment>
<comment type="subcellular location">
    <subcellularLocation>
        <location evidence="1">Virion</location>
    </subcellularLocation>
</comment>
<keyword evidence="6" id="KW-0426">Late protein</keyword>
<dbReference type="GO" id="GO:0003677">
    <property type="term" value="F:DNA binding"/>
    <property type="evidence" value="ECO:0007669"/>
    <property type="project" value="UniProtKB-KW"/>
</dbReference>
<evidence type="ECO:0000313" key="12">
    <source>
        <dbReference type="EMBL" id="ALJ62235.1"/>
    </source>
</evidence>
<proteinExistence type="inferred from homology"/>
<keyword evidence="7 12" id="KW-0238">DNA-binding</keyword>
<keyword evidence="5" id="KW-0235">DNA replication</keyword>
<dbReference type="InterPro" id="IPR041607">
    <property type="entry name" value="HU-HIG"/>
</dbReference>
<evidence type="ECO:0000256" key="8">
    <source>
        <dbReference type="ARBA" id="ARBA00033120"/>
    </source>
</evidence>
<dbReference type="KEGG" id="bcel:BcellWH2_05026"/>
<dbReference type="InterPro" id="IPR000119">
    <property type="entry name" value="Hist_DNA-bd"/>
</dbReference>
<dbReference type="GO" id="GO:0030527">
    <property type="term" value="F:structural constituent of chromatin"/>
    <property type="evidence" value="ECO:0007669"/>
    <property type="project" value="InterPro"/>
</dbReference>
<gene>
    <name evidence="12" type="ORF">BcellWH2_05026</name>
</gene>
<dbReference type="Pfam" id="PF18291">
    <property type="entry name" value="HU-HIG"/>
    <property type="match status" value="1"/>
</dbReference>
<name>A0A0N7IG77_9BACE</name>
<dbReference type="AlphaFoldDB" id="A0A0N7IG77"/>
<dbReference type="Gene3D" id="4.10.520.10">
    <property type="entry name" value="IHF-like DNA-binding proteins"/>
    <property type="match status" value="1"/>
</dbReference>
<dbReference type="SUPFAM" id="SSF47729">
    <property type="entry name" value="IHF-like DNA-binding proteins"/>
    <property type="match status" value="1"/>
</dbReference>
<accession>A0A0N7IG77</accession>
<sequence length="211" mass="24188">MAILFEWYENPVAPNQSQEETKLHARITLNGKTGTDRLRRKIQERCSLTETDVSAVLDALSHAMGEELAEGRQVHLDGIGYFHPTLTCTEEIKEDTKRKNTKVRLKGIKFRADQELRSEIGNVKLKNIKHNGHSNKLSDEEIDSRLTIYFSQHHMMTRSDFQRVCGMMKSTAMGHIRRLRGEGKLKNIGLQNQPIYAPNVGYYGITEEVMM</sequence>
<feature type="domain" description="HU" evidence="11">
    <location>
        <begin position="1"/>
        <end position="126"/>
    </location>
</feature>